<accession>A0A1S6QLB1</accession>
<keyword evidence="2" id="KW-0378">Hydrolase</keyword>
<dbReference type="AlphaFoldDB" id="A0A1S6QLB1"/>
<dbReference type="InterPro" id="IPR051056">
    <property type="entry name" value="Glycosyl_Hydrolase_73"/>
</dbReference>
<dbReference type="Gene3D" id="1.10.530.10">
    <property type="match status" value="1"/>
</dbReference>
<dbReference type="PANTHER" id="PTHR33308:SF9">
    <property type="entry name" value="PEPTIDOGLYCAN HYDROLASE FLGJ"/>
    <property type="match status" value="1"/>
</dbReference>
<dbReference type="GO" id="GO:0004040">
    <property type="term" value="F:amidase activity"/>
    <property type="evidence" value="ECO:0007669"/>
    <property type="project" value="InterPro"/>
</dbReference>
<protein>
    <recommendedName>
        <fullName evidence="4">Mannosyl-glycoprotein endo-beta-N-acetylglucosamidase-like domain-containing protein</fullName>
    </recommendedName>
</protein>
<dbReference type="InterPro" id="IPR002901">
    <property type="entry name" value="MGlyc_endo_b_GlcNAc-like_dom"/>
</dbReference>
<evidence type="ECO:0000256" key="3">
    <source>
        <dbReference type="SAM" id="MobiDB-lite"/>
    </source>
</evidence>
<dbReference type="PANTHER" id="PTHR33308">
    <property type="entry name" value="PEPTIDOGLYCAN HYDROLASE FLGJ"/>
    <property type="match status" value="1"/>
</dbReference>
<evidence type="ECO:0000256" key="2">
    <source>
        <dbReference type="ARBA" id="ARBA00022801"/>
    </source>
</evidence>
<comment type="similarity">
    <text evidence="1">Belongs to the glycosyl hydrolase 73 family.</text>
</comment>
<evidence type="ECO:0000313" key="5">
    <source>
        <dbReference type="EMBL" id="AQW22363.1"/>
    </source>
</evidence>
<proteinExistence type="inferred from homology"/>
<evidence type="ECO:0000256" key="1">
    <source>
        <dbReference type="ARBA" id="ARBA00010266"/>
    </source>
</evidence>
<feature type="domain" description="Mannosyl-glycoprotein endo-beta-N-acetylglucosamidase-like" evidence="4">
    <location>
        <begin position="16"/>
        <end position="178"/>
    </location>
</feature>
<feature type="compositionally biased region" description="Low complexity" evidence="3">
    <location>
        <begin position="181"/>
        <end position="206"/>
    </location>
</feature>
<dbReference type="Pfam" id="PF01832">
    <property type="entry name" value="Glucosaminidase"/>
    <property type="match status" value="1"/>
</dbReference>
<gene>
    <name evidence="5" type="ORF">PL11_008100</name>
</gene>
<dbReference type="Gene3D" id="4.10.80.30">
    <property type="entry name" value="DNA polymerase, domain 6"/>
    <property type="match status" value="1"/>
</dbReference>
<dbReference type="OrthoDB" id="2155627at2"/>
<feature type="region of interest" description="Disordered" evidence="3">
    <location>
        <begin position="179"/>
        <end position="210"/>
    </location>
</feature>
<sequence>MMLAFGGIVGSGVAVHAASSGNTQSATFISEYKGDVQKASSKYKLYGSVMMAQAALESAWGQSQLTKQANNFFGIKGAFNGQSVSMPTTEYDQNGQIQNVTANFKKYPTAYDSFADNGSTLRNGTSWNPSYYSGSWKENASTYQDAANALTGKYATAPNYGTALISLIQQYNLDQVFNEDGSGSNSASTPGSSSSSSNSSSTNNNDSDTELLETTQPNVAEDSKPLAKVKYTKGDPNQLVQLSATFNKYYAYNHVKGANKNEKKYKFRSLGITKPVWVYVDMKGTKSGSNTQWYRIRFYKNAKSQKFWVYAPTLNFPQAFYSKSSGSVTVNTKSKAKIYNHVYGTDQLSKSVSKASSLNSNFKYPVDGEAIKDNGSNGELWYRIKFNGKRGWIKSTSINSYTPKTVYVKLKATKKLLSSAKNGYAYNRVPTNSGAKKSTLKSLGITSKTKLTSNMVGYTTGYTDIWYRIVAPKNGKQYWVLGSMLN</sequence>
<organism evidence="5 6">
    <name type="scientific">Lentilactobacillus curieae</name>
    <dbReference type="NCBI Taxonomy" id="1138822"/>
    <lineage>
        <taxon>Bacteria</taxon>
        <taxon>Bacillati</taxon>
        <taxon>Bacillota</taxon>
        <taxon>Bacilli</taxon>
        <taxon>Lactobacillales</taxon>
        <taxon>Lactobacillaceae</taxon>
        <taxon>Lentilactobacillus</taxon>
    </lineage>
</organism>
<name>A0A1S6QLB1_9LACO</name>
<dbReference type="eggNOG" id="COG1705">
    <property type="taxonomic scope" value="Bacteria"/>
</dbReference>
<dbReference type="KEGG" id="lcu:PL11_008100"/>
<dbReference type="PRINTS" id="PR01002">
    <property type="entry name" value="FLGFLGJ"/>
</dbReference>
<keyword evidence="6" id="KW-1185">Reference proteome</keyword>
<reference evidence="5 6" key="1">
    <citation type="journal article" date="2015" name="Genome Announc.">
        <title>Genome Sequence of Lactobacillus curieae CCTCC M 2011381T, a Novel Producer of Gamma-aminobutyric Acid.</title>
        <authorList>
            <person name="Wang Y."/>
            <person name="Wang Y."/>
            <person name="Lang C."/>
            <person name="Wei D."/>
            <person name="Xu P."/>
            <person name="Xie J."/>
        </authorList>
    </citation>
    <scope>NUCLEOTIDE SEQUENCE [LARGE SCALE GENOMIC DNA]</scope>
    <source>
        <strain evidence="5 6">CCTCC M 2011381</strain>
    </source>
</reference>
<dbReference type="EMBL" id="CP018906">
    <property type="protein sequence ID" value="AQW22363.1"/>
    <property type="molecule type" value="Genomic_DNA"/>
</dbReference>
<dbReference type="Proteomes" id="UP000030361">
    <property type="component" value="Chromosome"/>
</dbReference>
<evidence type="ECO:0000313" key="6">
    <source>
        <dbReference type="Proteomes" id="UP000030361"/>
    </source>
</evidence>
<dbReference type="SMART" id="SM00047">
    <property type="entry name" value="LYZ2"/>
    <property type="match status" value="1"/>
</dbReference>
<evidence type="ECO:0000259" key="4">
    <source>
        <dbReference type="SMART" id="SM00047"/>
    </source>
</evidence>